<dbReference type="NCBIfam" id="TIGR01469">
    <property type="entry name" value="cobA_cysG_Cterm"/>
    <property type="match status" value="1"/>
</dbReference>
<dbReference type="UniPathway" id="UPA00262">
    <property type="reaction ID" value="UER00211"/>
</dbReference>
<sequence length="239" mass="25260">MSTHTVTFVGAGPGAADLITLRGLKALQSAQAVLFDALIDASLLTHCSSDAILIDVGKRCGLGRSRPQDEINQLLVENGLAFERVVRLKGGDPSIFGRLDEEMSAVKAAGLNVEVVPGVTAALAAAAAAQTPLTRRGVSRSVRLMTASVGQNQPHHAWDAHADANETMVFYMAGRQLQQIAHSLLDKGFSPNTPALIMQGVSWSNQSEQRTVLGQLADFGFELHDAPCVLLVGLALADK</sequence>
<comment type="pathway">
    <text evidence="7">Porphyrin-containing compound metabolism; siroheme biosynthesis; precorrin-2 from uroporphyrinogen III: step 1/1.</text>
</comment>
<evidence type="ECO:0000256" key="5">
    <source>
        <dbReference type="ARBA" id="ARBA00022691"/>
    </source>
</evidence>
<dbReference type="InterPro" id="IPR006366">
    <property type="entry name" value="CobA/CysG_C"/>
</dbReference>
<evidence type="ECO:0000256" key="1">
    <source>
        <dbReference type="ARBA" id="ARBA00005879"/>
    </source>
</evidence>
<dbReference type="Gene3D" id="3.30.950.10">
    <property type="entry name" value="Methyltransferase, Cobalt-precorrin-4 Transmethylase, Domain 2"/>
    <property type="match status" value="1"/>
</dbReference>
<dbReference type="OrthoDB" id="9815856at2"/>
<keyword evidence="11" id="KW-1185">Reference proteome</keyword>
<proteinExistence type="inferred from homology"/>
<dbReference type="NCBIfam" id="NF004790">
    <property type="entry name" value="PRK06136.1"/>
    <property type="match status" value="1"/>
</dbReference>
<protein>
    <recommendedName>
        <fullName evidence="2">uroporphyrinogen-III C-methyltransferase</fullName>
        <ecNumber evidence="2">2.1.1.107</ecNumber>
    </recommendedName>
</protein>
<evidence type="ECO:0000313" key="11">
    <source>
        <dbReference type="Proteomes" id="UP000294480"/>
    </source>
</evidence>
<reference evidence="10 11" key="1">
    <citation type="submission" date="2019-03" db="EMBL/GenBank/DDBJ databases">
        <title>Genomic Encyclopedia of Type Strains, Phase IV (KMG-IV): sequencing the most valuable type-strain genomes for metagenomic binning, comparative biology and taxonomic classification.</title>
        <authorList>
            <person name="Goeker M."/>
        </authorList>
    </citation>
    <scope>NUCLEOTIDE SEQUENCE [LARGE SCALE GENOMIC DNA]</scope>
    <source>
        <strain evidence="10 11">DSM 102852</strain>
    </source>
</reference>
<gene>
    <name evidence="10" type="ORF">DFR44_11711</name>
</gene>
<keyword evidence="5" id="KW-0949">S-adenosyl-L-methionine</keyword>
<evidence type="ECO:0000313" key="10">
    <source>
        <dbReference type="EMBL" id="TDR30732.1"/>
    </source>
</evidence>
<comment type="caution">
    <text evidence="10">The sequence shown here is derived from an EMBL/GenBank/DDBJ whole genome shotgun (WGS) entry which is preliminary data.</text>
</comment>
<dbReference type="GO" id="GO:0019354">
    <property type="term" value="P:siroheme biosynthetic process"/>
    <property type="evidence" value="ECO:0007669"/>
    <property type="project" value="UniProtKB-UniPathway"/>
</dbReference>
<dbReference type="InterPro" id="IPR050161">
    <property type="entry name" value="Siro_Cobalamin_biosynth"/>
</dbReference>
<dbReference type="InterPro" id="IPR014777">
    <property type="entry name" value="4pyrrole_Mease_sub1"/>
</dbReference>
<evidence type="ECO:0000256" key="8">
    <source>
        <dbReference type="RuleBase" id="RU003960"/>
    </source>
</evidence>
<dbReference type="EMBL" id="SNZE01000017">
    <property type="protein sequence ID" value="TDR30732.1"/>
    <property type="molecule type" value="Genomic_DNA"/>
</dbReference>
<dbReference type="GO" id="GO:0004851">
    <property type="term" value="F:uroporphyrin-III C-methyltransferase activity"/>
    <property type="evidence" value="ECO:0007669"/>
    <property type="project" value="UniProtKB-EC"/>
</dbReference>
<keyword evidence="6" id="KW-0627">Porphyrin biosynthesis</keyword>
<name>A0A4R6Y5V0_9BURK</name>
<dbReference type="RefSeq" id="WP_133620825.1">
    <property type="nucleotide sequence ID" value="NZ_SNZE01000017.1"/>
</dbReference>
<keyword evidence="3 8" id="KW-0489">Methyltransferase</keyword>
<dbReference type="Gene3D" id="3.40.1010.10">
    <property type="entry name" value="Cobalt-precorrin-4 Transmethylase, Domain 1"/>
    <property type="match status" value="1"/>
</dbReference>
<dbReference type="CDD" id="cd11642">
    <property type="entry name" value="SUMT"/>
    <property type="match status" value="1"/>
</dbReference>
<dbReference type="PROSITE" id="PS00840">
    <property type="entry name" value="SUMT_2"/>
    <property type="match status" value="1"/>
</dbReference>
<keyword evidence="4 8" id="KW-0808">Transferase</keyword>
<evidence type="ECO:0000259" key="9">
    <source>
        <dbReference type="Pfam" id="PF00590"/>
    </source>
</evidence>
<accession>A0A4R6Y5V0</accession>
<evidence type="ECO:0000256" key="2">
    <source>
        <dbReference type="ARBA" id="ARBA00012162"/>
    </source>
</evidence>
<dbReference type="InterPro" id="IPR003043">
    <property type="entry name" value="Uropor_MeTrfase_CS"/>
</dbReference>
<dbReference type="EC" id="2.1.1.107" evidence="2"/>
<dbReference type="PANTHER" id="PTHR45790">
    <property type="entry name" value="SIROHEME SYNTHASE-RELATED"/>
    <property type="match status" value="1"/>
</dbReference>
<evidence type="ECO:0000256" key="3">
    <source>
        <dbReference type="ARBA" id="ARBA00022603"/>
    </source>
</evidence>
<comment type="similarity">
    <text evidence="1 8">Belongs to the precorrin methyltransferase family.</text>
</comment>
<evidence type="ECO:0000256" key="7">
    <source>
        <dbReference type="ARBA" id="ARBA00025705"/>
    </source>
</evidence>
<dbReference type="InterPro" id="IPR000878">
    <property type="entry name" value="4pyrrol_Mease"/>
</dbReference>
<dbReference type="Pfam" id="PF00590">
    <property type="entry name" value="TP_methylase"/>
    <property type="match status" value="1"/>
</dbReference>
<dbReference type="InterPro" id="IPR014776">
    <property type="entry name" value="4pyrrole_Mease_sub2"/>
</dbReference>
<dbReference type="Proteomes" id="UP000294480">
    <property type="component" value="Unassembled WGS sequence"/>
</dbReference>
<evidence type="ECO:0000256" key="6">
    <source>
        <dbReference type="ARBA" id="ARBA00023244"/>
    </source>
</evidence>
<dbReference type="SUPFAM" id="SSF53790">
    <property type="entry name" value="Tetrapyrrole methylase"/>
    <property type="match status" value="1"/>
</dbReference>
<dbReference type="PROSITE" id="PS00839">
    <property type="entry name" value="SUMT_1"/>
    <property type="match status" value="1"/>
</dbReference>
<dbReference type="InterPro" id="IPR035996">
    <property type="entry name" value="4pyrrol_Methylase_sf"/>
</dbReference>
<evidence type="ECO:0000256" key="4">
    <source>
        <dbReference type="ARBA" id="ARBA00022679"/>
    </source>
</evidence>
<dbReference type="FunFam" id="3.40.1010.10:FF:000001">
    <property type="entry name" value="Siroheme synthase"/>
    <property type="match status" value="1"/>
</dbReference>
<organism evidence="10 11">
    <name type="scientific">Hydromonas duriensis</name>
    <dbReference type="NCBI Taxonomy" id="1527608"/>
    <lineage>
        <taxon>Bacteria</taxon>
        <taxon>Pseudomonadati</taxon>
        <taxon>Pseudomonadota</taxon>
        <taxon>Betaproteobacteria</taxon>
        <taxon>Burkholderiales</taxon>
        <taxon>Burkholderiaceae</taxon>
        <taxon>Hydromonas</taxon>
    </lineage>
</organism>
<dbReference type="PANTHER" id="PTHR45790:SF3">
    <property type="entry name" value="S-ADENOSYL-L-METHIONINE-DEPENDENT UROPORPHYRINOGEN III METHYLTRANSFERASE, CHLOROPLASTIC"/>
    <property type="match status" value="1"/>
</dbReference>
<feature type="domain" description="Tetrapyrrole methylase" evidence="9">
    <location>
        <begin position="5"/>
        <end position="216"/>
    </location>
</feature>
<dbReference type="GO" id="GO:0032259">
    <property type="term" value="P:methylation"/>
    <property type="evidence" value="ECO:0007669"/>
    <property type="project" value="UniProtKB-KW"/>
</dbReference>
<dbReference type="AlphaFoldDB" id="A0A4R6Y5V0"/>